<dbReference type="Pfam" id="PF02557">
    <property type="entry name" value="VanY"/>
    <property type="match status" value="1"/>
</dbReference>
<evidence type="ECO:0000313" key="3">
    <source>
        <dbReference type="EMBL" id="SDL07123.1"/>
    </source>
</evidence>
<keyword evidence="3" id="KW-0645">Protease</keyword>
<evidence type="ECO:0000313" key="4">
    <source>
        <dbReference type="Proteomes" id="UP000198894"/>
    </source>
</evidence>
<evidence type="ECO:0000259" key="2">
    <source>
        <dbReference type="Pfam" id="PF02557"/>
    </source>
</evidence>
<keyword evidence="3" id="KW-0378">Hydrolase</keyword>
<dbReference type="GO" id="GO:0006508">
    <property type="term" value="P:proteolysis"/>
    <property type="evidence" value="ECO:0007669"/>
    <property type="project" value="InterPro"/>
</dbReference>
<dbReference type="GO" id="GO:0004180">
    <property type="term" value="F:carboxypeptidase activity"/>
    <property type="evidence" value="ECO:0007669"/>
    <property type="project" value="UniProtKB-KW"/>
</dbReference>
<dbReference type="Gene3D" id="3.30.1380.10">
    <property type="match status" value="1"/>
</dbReference>
<dbReference type="PANTHER" id="PTHR34385">
    <property type="entry name" value="D-ALANYL-D-ALANINE CARBOXYPEPTIDASE"/>
    <property type="match status" value="1"/>
</dbReference>
<organism evidence="3 4">
    <name type="scientific">Mesorhizobium muleiense</name>
    <dbReference type="NCBI Taxonomy" id="1004279"/>
    <lineage>
        <taxon>Bacteria</taxon>
        <taxon>Pseudomonadati</taxon>
        <taxon>Pseudomonadota</taxon>
        <taxon>Alphaproteobacteria</taxon>
        <taxon>Hyphomicrobiales</taxon>
        <taxon>Phyllobacteriaceae</taxon>
        <taxon>Mesorhizobium</taxon>
    </lineage>
</organism>
<feature type="domain" description="D-alanyl-D-alanine carboxypeptidase-like core" evidence="2">
    <location>
        <begin position="314"/>
        <end position="425"/>
    </location>
</feature>
<feature type="region of interest" description="Disordered" evidence="1">
    <location>
        <begin position="266"/>
        <end position="288"/>
    </location>
</feature>
<dbReference type="Proteomes" id="UP000198894">
    <property type="component" value="Unassembled WGS sequence"/>
</dbReference>
<sequence length="750" mass="81991">MVKVPEYQSDVSTRPIFQQDLDANATPEAFGAGIGRGMQSAARGLDAVGTALAQVQELEDVARAKEADNSYSNWLRERMYGESGFMTLEGRNAVDQRKPFEEEAANKRKEFGSGLSAGAARAYQTASQARLQSVYQQSIVHTAGERKNWFKDASAARVQTFANDALVNFSNPSAVSKNIVAGILEIREAGALQGWDADTFKLREGEFTSGVHKNITLRIAQDDPVAAEGYMKANAKQMTGADQYSLSTSLETELIAEKSKREAEAILSGGRASDASAPAAAESRVVGDSGPSNTRAFLYGRLTGGKGKGSVDGLKENFAANLAAMMQDAPPEIREGLGIYSGYRSTERQAQLYASAVKRYGSPQAARKWVAPPGRSNHNHGDAVDLAYNGQSLSHAPKEVVDWVHQNAGKYGLYFPMKHEPWHVEPMGTRGSAGFNGTVAPRNNTVAPRSVAPSFDDIENKLAAISDPDVRDATRKRLYAALETQSKAYEAQEKQAKAELWKYIDQGQTPDQVPMEVRQAAGMAAVSSAWEYMNKAASGRAVDSDETLLYDMRKYAATNPTDFANLDLNDYRDRLSKEAIKELTGQQTTALTDQRKAREDGLTLTTAFSQAQTQLEAVGLTTTGKEDSAREEAAKRIAQFQNALAAQMEEFKRSTQKAPNQMEIQSMINRMLLPVVIKEPGMLWGTNDSDGFLFEAGSRSDAATVDVAVEYTDIPVDIRRGISTDLERELGRKPSEEEVVQRYEDFVLNR</sequence>
<gene>
    <name evidence="3" type="ORF">SAMN05428953_12648</name>
</gene>
<dbReference type="PANTHER" id="PTHR34385:SF1">
    <property type="entry name" value="PEPTIDOGLYCAN L-ALANYL-D-GLUTAMATE ENDOPEPTIDASE CWLK"/>
    <property type="match status" value="1"/>
</dbReference>
<reference evidence="4" key="1">
    <citation type="submission" date="2016-10" db="EMBL/GenBank/DDBJ databases">
        <authorList>
            <person name="Varghese N."/>
            <person name="Submissions S."/>
        </authorList>
    </citation>
    <scope>NUCLEOTIDE SEQUENCE [LARGE SCALE GENOMIC DNA]</scope>
    <source>
        <strain evidence="4">CGMCC 1.11022</strain>
    </source>
</reference>
<accession>A0A1G9H3N3</accession>
<protein>
    <submittedName>
        <fullName evidence="3">D-alanyl-D-alanine carboxypeptidase</fullName>
    </submittedName>
</protein>
<dbReference type="RefSeq" id="WP_091599706.1">
    <property type="nucleotide sequence ID" value="NZ_FNEE01000026.1"/>
</dbReference>
<dbReference type="EMBL" id="FNEE01000026">
    <property type="protein sequence ID" value="SDL07123.1"/>
    <property type="molecule type" value="Genomic_DNA"/>
</dbReference>
<proteinExistence type="predicted"/>
<keyword evidence="3" id="KW-0121">Carboxypeptidase</keyword>
<dbReference type="InterPro" id="IPR009045">
    <property type="entry name" value="Zn_M74/Hedgehog-like"/>
</dbReference>
<dbReference type="InterPro" id="IPR003709">
    <property type="entry name" value="VanY-like_core_dom"/>
</dbReference>
<dbReference type="SUPFAM" id="SSF55166">
    <property type="entry name" value="Hedgehog/DD-peptidase"/>
    <property type="match status" value="1"/>
</dbReference>
<name>A0A1G9H3N3_9HYPH</name>
<keyword evidence="4" id="KW-1185">Reference proteome</keyword>
<dbReference type="AlphaFoldDB" id="A0A1G9H3N3"/>
<evidence type="ECO:0000256" key="1">
    <source>
        <dbReference type="SAM" id="MobiDB-lite"/>
    </source>
</evidence>
<dbReference type="InterPro" id="IPR052179">
    <property type="entry name" value="DD-CPase-like"/>
</dbReference>
<feature type="compositionally biased region" description="Low complexity" evidence="1">
    <location>
        <begin position="272"/>
        <end position="283"/>
    </location>
</feature>
<dbReference type="CDD" id="cd14814">
    <property type="entry name" value="Peptidase_M15"/>
    <property type="match status" value="1"/>
</dbReference>